<dbReference type="InterPro" id="IPR011009">
    <property type="entry name" value="Kinase-like_dom_sf"/>
</dbReference>
<evidence type="ECO:0000256" key="7">
    <source>
        <dbReference type="ARBA" id="ARBA00022741"/>
    </source>
</evidence>
<keyword evidence="17" id="KW-1185">Reference proteome</keyword>
<keyword evidence="9" id="KW-0418">Kinase</keyword>
<accession>A0AAV6JPS8</accession>
<dbReference type="Proteomes" id="UP000823749">
    <property type="component" value="Chromosome 6"/>
</dbReference>
<dbReference type="Pfam" id="PF26031">
    <property type="entry name" value="IREH1"/>
    <property type="match status" value="1"/>
</dbReference>
<dbReference type="SUPFAM" id="SSF56219">
    <property type="entry name" value="DNase I-like"/>
    <property type="match status" value="1"/>
</dbReference>
<feature type="region of interest" description="Disordered" evidence="14">
    <location>
        <begin position="1044"/>
        <end position="1064"/>
    </location>
</feature>
<gene>
    <name evidence="16" type="ORF">RHGRI_016093</name>
</gene>
<organism evidence="16 17">
    <name type="scientific">Rhododendron griersonianum</name>
    <dbReference type="NCBI Taxonomy" id="479676"/>
    <lineage>
        <taxon>Eukaryota</taxon>
        <taxon>Viridiplantae</taxon>
        <taxon>Streptophyta</taxon>
        <taxon>Embryophyta</taxon>
        <taxon>Tracheophyta</taxon>
        <taxon>Spermatophyta</taxon>
        <taxon>Magnoliopsida</taxon>
        <taxon>eudicotyledons</taxon>
        <taxon>Gunneridae</taxon>
        <taxon>Pentapetalae</taxon>
        <taxon>asterids</taxon>
        <taxon>Ericales</taxon>
        <taxon>Ericaceae</taxon>
        <taxon>Ericoideae</taxon>
        <taxon>Rhodoreae</taxon>
        <taxon>Rhododendron</taxon>
    </lineage>
</organism>
<dbReference type="Pfam" id="PF00069">
    <property type="entry name" value="Pkinase"/>
    <property type="match status" value="1"/>
</dbReference>
<feature type="region of interest" description="Disordered" evidence="14">
    <location>
        <begin position="90"/>
        <end position="117"/>
    </location>
</feature>
<dbReference type="SMART" id="SM00220">
    <property type="entry name" value="S_TKc"/>
    <property type="match status" value="1"/>
</dbReference>
<comment type="similarity">
    <text evidence="1">Belongs to the protein kinase superfamily. AGC Ser/Thr protein kinase family.</text>
</comment>
<keyword evidence="10" id="KW-0862">Zinc</keyword>
<dbReference type="GO" id="GO:0005524">
    <property type="term" value="F:ATP binding"/>
    <property type="evidence" value="ECO:0007669"/>
    <property type="project" value="UniProtKB-KW"/>
</dbReference>
<keyword evidence="5" id="KW-0808">Transferase</keyword>
<dbReference type="GO" id="GO:0035556">
    <property type="term" value="P:intracellular signal transduction"/>
    <property type="evidence" value="ECO:0007669"/>
    <property type="project" value="TreeGrafter"/>
</dbReference>
<feature type="region of interest" description="Disordered" evidence="14">
    <location>
        <begin position="1"/>
        <end position="78"/>
    </location>
</feature>
<feature type="domain" description="Protein kinase" evidence="15">
    <location>
        <begin position="689"/>
        <end position="1005"/>
    </location>
</feature>
<dbReference type="GO" id="GO:0004674">
    <property type="term" value="F:protein serine/threonine kinase activity"/>
    <property type="evidence" value="ECO:0007669"/>
    <property type="project" value="UniProtKB-KW"/>
</dbReference>
<evidence type="ECO:0000256" key="1">
    <source>
        <dbReference type="ARBA" id="ARBA00009903"/>
    </source>
</evidence>
<keyword evidence="7" id="KW-0547">Nucleotide-binding</keyword>
<evidence type="ECO:0000256" key="11">
    <source>
        <dbReference type="ARBA" id="ARBA00022840"/>
    </source>
</evidence>
<dbReference type="Gene3D" id="3.30.200.20">
    <property type="entry name" value="Phosphorylase Kinase, domain 1"/>
    <property type="match status" value="2"/>
</dbReference>
<reference evidence="16 17" key="1">
    <citation type="submission" date="2020-08" db="EMBL/GenBank/DDBJ databases">
        <title>Plant Genome Project.</title>
        <authorList>
            <person name="Zhang R.-G."/>
        </authorList>
    </citation>
    <scope>NUCLEOTIDE SEQUENCE [LARGE SCALE GENOMIC DNA]</scope>
    <source>
        <strain evidence="16">WSP0</strain>
        <tissue evidence="16">Leaf</tissue>
    </source>
</reference>
<comment type="catalytic activity">
    <reaction evidence="12">
        <text>L-threonyl-[protein] + ATP = O-phospho-L-threonyl-[protein] + ADP + H(+)</text>
        <dbReference type="Rhea" id="RHEA:46608"/>
        <dbReference type="Rhea" id="RHEA-COMP:11060"/>
        <dbReference type="Rhea" id="RHEA-COMP:11605"/>
        <dbReference type="ChEBI" id="CHEBI:15378"/>
        <dbReference type="ChEBI" id="CHEBI:30013"/>
        <dbReference type="ChEBI" id="CHEBI:30616"/>
        <dbReference type="ChEBI" id="CHEBI:61977"/>
        <dbReference type="ChEBI" id="CHEBI:456216"/>
        <dbReference type="EC" id="2.7.11.1"/>
    </reaction>
</comment>
<dbReference type="InterPro" id="IPR050236">
    <property type="entry name" value="Ser_Thr_kinase_AGC"/>
</dbReference>
<dbReference type="GO" id="GO:0007010">
    <property type="term" value="P:cytoskeleton organization"/>
    <property type="evidence" value="ECO:0007669"/>
    <property type="project" value="UniProtKB-ARBA"/>
</dbReference>
<evidence type="ECO:0000256" key="5">
    <source>
        <dbReference type="ARBA" id="ARBA00022679"/>
    </source>
</evidence>
<dbReference type="PROSITE" id="PS00108">
    <property type="entry name" value="PROTEIN_KINASE_ST"/>
    <property type="match status" value="1"/>
</dbReference>
<dbReference type="GO" id="GO:0008270">
    <property type="term" value="F:zinc ion binding"/>
    <property type="evidence" value="ECO:0007669"/>
    <property type="project" value="UniProtKB-KW"/>
</dbReference>
<evidence type="ECO:0000259" key="15">
    <source>
        <dbReference type="PROSITE" id="PS50011"/>
    </source>
</evidence>
<feature type="compositionally biased region" description="Low complexity" evidence="14">
    <location>
        <begin position="1051"/>
        <end position="1062"/>
    </location>
</feature>
<evidence type="ECO:0000256" key="13">
    <source>
        <dbReference type="ARBA" id="ARBA00048679"/>
    </source>
</evidence>
<proteinExistence type="inferred from homology"/>
<dbReference type="InterPro" id="IPR036691">
    <property type="entry name" value="Endo/exonu/phosph_ase_sf"/>
</dbReference>
<evidence type="ECO:0000256" key="6">
    <source>
        <dbReference type="ARBA" id="ARBA00022723"/>
    </source>
</evidence>
<keyword evidence="11" id="KW-0067">ATP-binding</keyword>
<dbReference type="InterPro" id="IPR058783">
    <property type="entry name" value="IREH1/IRE-like_N"/>
</dbReference>
<sequence>MAGASRTGGESASEAGIPTGLNPIKTRRVSLTGGPRSRDDDADSSSDFGNRGVSRPHVKQKQRFVAPGRGKFRRHKGKRIVHWFKSHLSKDSSEDFNDSPPNSEYSGSEVKGFGKEGPRTKLHLEGKHSTVNQSPSENMCISKVPKVIKSFSHELGPKGRIHPVRPRAHSFNDLKELLGSLRSRFDAAKEVVNMELACFAGELMELSQKKDFSSPEAQKLVEDLLILCQQCSEMTSSELRAKCETVVQDLTEKRKLCQTGLLKWLLTRMLFILTRCTRLLHFERGSESIDENSLHKIKECLDSVPYVEMSWDPDPLLPNAGSAYTSNLIRDAKHELQGQIKTSNSSEATSTMDFMAINNDSFPQSSHFDLLRSVQEYHKADGNYLGDSVDKAGSSLHEQERNLGGSESVICRICEEVVPTSHLEAHSYICAYAEKCDLKCVDLDDRLLKLAEMLELIIDSFNMTFHASFDSPESSRIQIPNPGTLPEGYSPNVSEWRSKSMEGMFEDLHEMDTAFIEDSHHIINNLRGHLGMKLGQCGPPSSAGSITSGSSTNTPRAGNFDFLWMEHNNPSELEDVQQMRELVDIARCVAGTDLSEQGSHEFLLACIEDLRDVLHHSKIKALVVDTFGGRIENLLREKYIHACDLLDGKSMKSNGRHIINTKFFLDSASQSSSTSSPMHPKERTSIEDFEIIKPISRGAFGKVYLARKRATGDLFAIKFLMLQVLKKLDMIRKNDIERILEERNILITVRNPFVVRFFYSFTSRDNLYLVMEYLNGGDLYSLLRNIGCFEEDVARIYIAELVCLTSFPGYAINFLYNFSQVRFHKFQVLALEYLHSLGIVHRDLKPDNILIVHDGHIKLTDFGLSKIGLMNSTGDLPGPETDGMTLLDAHGQDTQKFEDRSQRSAVGTPDYLAPEILLGTEHGYAADWWSVGIILFELITGIPPFNAEHPEVIFDNILNRKIPWPSVPGDMSYEAQDLIDRFLVHDPDQRFGAKGSSEVKAHPFFKGVNWDTLALQKAAFVPNLDSAEDTSYFVSRYTQFSAGVPHDTDSSDSASDVSGGSNSEEEVILVDPPLSGGRFTWFGNQEVRCMSRIDRFLFSSSWEELCPEVIQCSLLRPISDHLLILLNSGGIHRGRIPFRFENMWLLSDGFVDRVGIWWNNYSVSGKPSFVLAKKLKLLKEDLRKWNFEVFGLLGNQKAKVVDVIRRVDLEEQVRALTDIEKVLRNEAKEEFSKIAKYEEISWRQKSRNLWLKEGDRNTRFFHRMANCNRRKNFIGKIRIGNSILEEEEEVKIGIANFYASLFKEEGVYRPRVDNLEFDSISGGEAL</sequence>
<dbReference type="SUPFAM" id="SSF56112">
    <property type="entry name" value="Protein kinase-like (PK-like)"/>
    <property type="match status" value="1"/>
</dbReference>
<dbReference type="Gene3D" id="1.10.510.10">
    <property type="entry name" value="Transferase(Phosphotransferase) domain 1"/>
    <property type="match status" value="1"/>
</dbReference>
<evidence type="ECO:0000256" key="14">
    <source>
        <dbReference type="SAM" id="MobiDB-lite"/>
    </source>
</evidence>
<evidence type="ECO:0000256" key="4">
    <source>
        <dbReference type="ARBA" id="ARBA00022553"/>
    </source>
</evidence>
<dbReference type="InterPro" id="IPR008271">
    <property type="entry name" value="Ser/Thr_kinase_AS"/>
</dbReference>
<dbReference type="FunFam" id="3.30.200.20:FF:000147">
    <property type="entry name" value="probable serine/threonine protein kinase IREH1"/>
    <property type="match status" value="1"/>
</dbReference>
<comment type="catalytic activity">
    <reaction evidence="13">
        <text>L-seryl-[protein] + ATP = O-phospho-L-seryl-[protein] + ADP + H(+)</text>
        <dbReference type="Rhea" id="RHEA:17989"/>
        <dbReference type="Rhea" id="RHEA-COMP:9863"/>
        <dbReference type="Rhea" id="RHEA-COMP:11604"/>
        <dbReference type="ChEBI" id="CHEBI:15378"/>
        <dbReference type="ChEBI" id="CHEBI:29999"/>
        <dbReference type="ChEBI" id="CHEBI:30616"/>
        <dbReference type="ChEBI" id="CHEBI:83421"/>
        <dbReference type="ChEBI" id="CHEBI:456216"/>
        <dbReference type="EC" id="2.7.11.1"/>
    </reaction>
</comment>
<name>A0AAV6JPS8_9ERIC</name>
<dbReference type="InterPro" id="IPR000719">
    <property type="entry name" value="Prot_kinase_dom"/>
</dbReference>
<keyword evidence="3" id="KW-0723">Serine/threonine-protein kinase</keyword>
<keyword evidence="8" id="KW-0863">Zinc-finger</keyword>
<comment type="caution">
    <text evidence="16">The sequence shown here is derived from an EMBL/GenBank/DDBJ whole genome shotgun (WGS) entry which is preliminary data.</text>
</comment>
<evidence type="ECO:0000256" key="10">
    <source>
        <dbReference type="ARBA" id="ARBA00022833"/>
    </source>
</evidence>
<evidence type="ECO:0000256" key="8">
    <source>
        <dbReference type="ARBA" id="ARBA00022771"/>
    </source>
</evidence>
<evidence type="ECO:0000313" key="17">
    <source>
        <dbReference type="Proteomes" id="UP000823749"/>
    </source>
</evidence>
<keyword evidence="4" id="KW-0597">Phosphoprotein</keyword>
<dbReference type="PANTHER" id="PTHR24356">
    <property type="entry name" value="SERINE/THREONINE-PROTEIN KINASE"/>
    <property type="match status" value="1"/>
</dbReference>
<dbReference type="EC" id="2.7.11.1" evidence="2"/>
<dbReference type="CDD" id="cd05579">
    <property type="entry name" value="STKc_MAST_like"/>
    <property type="match status" value="1"/>
</dbReference>
<dbReference type="EMBL" id="JACTNZ010000006">
    <property type="protein sequence ID" value="KAG5543221.1"/>
    <property type="molecule type" value="Genomic_DNA"/>
</dbReference>
<evidence type="ECO:0000313" key="16">
    <source>
        <dbReference type="EMBL" id="KAG5543221.1"/>
    </source>
</evidence>
<evidence type="ECO:0000256" key="2">
    <source>
        <dbReference type="ARBA" id="ARBA00012513"/>
    </source>
</evidence>
<evidence type="ECO:0000256" key="9">
    <source>
        <dbReference type="ARBA" id="ARBA00022777"/>
    </source>
</evidence>
<evidence type="ECO:0000256" key="3">
    <source>
        <dbReference type="ARBA" id="ARBA00022527"/>
    </source>
</evidence>
<evidence type="ECO:0000256" key="12">
    <source>
        <dbReference type="ARBA" id="ARBA00047899"/>
    </source>
</evidence>
<dbReference type="FunFam" id="1.10.510.10:FF:000024">
    <property type="entry name" value="Probable serine/threonine-protein kinase cot-1"/>
    <property type="match status" value="1"/>
</dbReference>
<dbReference type="PANTHER" id="PTHR24356:SF354">
    <property type="entry name" value="SERINE_THREONINE PROTEIN KINASE IRE4-RELATED"/>
    <property type="match status" value="1"/>
</dbReference>
<keyword evidence="6" id="KW-0479">Metal-binding</keyword>
<protein>
    <recommendedName>
        <fullName evidence="2">non-specific serine/threonine protein kinase</fullName>
        <ecNumber evidence="2">2.7.11.1</ecNumber>
    </recommendedName>
</protein>
<dbReference type="PROSITE" id="PS50011">
    <property type="entry name" value="PROTEIN_KINASE_DOM"/>
    <property type="match status" value="1"/>
</dbReference>